<dbReference type="PANTHER" id="PTHR43477">
    <property type="entry name" value="DIHYDROANTICAPSIN 7-DEHYDROGENASE"/>
    <property type="match status" value="1"/>
</dbReference>
<gene>
    <name evidence="3" type="ORF">CPY51_23380</name>
</gene>
<dbReference type="Pfam" id="PF13561">
    <property type="entry name" value="adh_short_C2"/>
    <property type="match status" value="1"/>
</dbReference>
<dbReference type="InterPro" id="IPR002347">
    <property type="entry name" value="SDR_fam"/>
</dbReference>
<keyword evidence="4" id="KW-1185">Reference proteome</keyword>
<dbReference type="Proteomes" id="UP000248925">
    <property type="component" value="Unassembled WGS sequence"/>
</dbReference>
<evidence type="ECO:0000313" key="3">
    <source>
        <dbReference type="EMBL" id="PZM10354.1"/>
    </source>
</evidence>
<protein>
    <submittedName>
        <fullName evidence="3">Short-chain dehydrogenase</fullName>
    </submittedName>
</protein>
<dbReference type="InterPro" id="IPR036291">
    <property type="entry name" value="NAD(P)-bd_dom_sf"/>
</dbReference>
<dbReference type="PRINTS" id="PR00081">
    <property type="entry name" value="GDHRDH"/>
</dbReference>
<evidence type="ECO:0000313" key="4">
    <source>
        <dbReference type="Proteomes" id="UP000248925"/>
    </source>
</evidence>
<comment type="similarity">
    <text evidence="1">Belongs to the short-chain dehydrogenases/reductases (SDR) family.</text>
</comment>
<dbReference type="GO" id="GO:0016491">
    <property type="term" value="F:oxidoreductase activity"/>
    <property type="evidence" value="ECO:0007669"/>
    <property type="project" value="UniProtKB-KW"/>
</dbReference>
<name>A0A2W4CYI6_9HYPH</name>
<reference evidence="3 4" key="1">
    <citation type="journal article" date="2018" name="Sci. Rep.">
        <title>Rhizobium tumorigenes sp. nov., a novel plant tumorigenic bacterium isolated from cane gall tumors on thornless blackberry.</title>
        <authorList>
            <person name="Kuzmanovi N."/>
            <person name="Smalla K."/>
            <person name="Gronow S."/>
            <person name="PuBawska J."/>
        </authorList>
    </citation>
    <scope>NUCLEOTIDE SEQUENCE [LARGE SCALE GENOMIC DNA]</scope>
    <source>
        <strain evidence="3 4">CCBAU 85046</strain>
    </source>
</reference>
<keyword evidence="2" id="KW-0560">Oxidoreductase</keyword>
<dbReference type="OrthoDB" id="9806974at2"/>
<dbReference type="Gene3D" id="3.40.50.720">
    <property type="entry name" value="NAD(P)-binding Rossmann-like Domain"/>
    <property type="match status" value="1"/>
</dbReference>
<sequence length="238" mass="24249">MSLQHVVIVGGSSGVGLATAGRLIGLGFKVTITGRDPARLRSANDSLAGAAQAIVMDGADSKSLRSGFAEIGSFDHLVLALSGARGGGPFASVEVAEVRGGFEQKVFPHFATAQTALPFLPGDGSITFVSAVSAQAAFPGTAGLAAANAAIEALVPVLAVELKPMRVNCVSPGVIDTPWWDFLPEDQKKGVFAEYAAKTPVGRVGQADDVAKAITFLISNGFMTGHTIVCDGGLRLAA</sequence>
<proteinExistence type="inferred from homology"/>
<dbReference type="EMBL" id="PCDP01000051">
    <property type="protein sequence ID" value="PZM10354.1"/>
    <property type="molecule type" value="Genomic_DNA"/>
</dbReference>
<dbReference type="RefSeq" id="WP_111162694.1">
    <property type="nucleotide sequence ID" value="NZ_PCDP01000051.1"/>
</dbReference>
<accession>A0A2W4CYI6</accession>
<dbReference type="InterPro" id="IPR051122">
    <property type="entry name" value="SDR_DHRS6-like"/>
</dbReference>
<dbReference type="AlphaFoldDB" id="A0A2W4CYI6"/>
<comment type="caution">
    <text evidence="3">The sequence shown here is derived from an EMBL/GenBank/DDBJ whole genome shotgun (WGS) entry which is preliminary data.</text>
</comment>
<evidence type="ECO:0000256" key="2">
    <source>
        <dbReference type="ARBA" id="ARBA00023002"/>
    </source>
</evidence>
<dbReference type="SUPFAM" id="SSF51735">
    <property type="entry name" value="NAD(P)-binding Rossmann-fold domains"/>
    <property type="match status" value="1"/>
</dbReference>
<organism evidence="3 4">
    <name type="scientific">Rhizobium tubonense</name>
    <dbReference type="NCBI Taxonomy" id="484088"/>
    <lineage>
        <taxon>Bacteria</taxon>
        <taxon>Pseudomonadati</taxon>
        <taxon>Pseudomonadota</taxon>
        <taxon>Alphaproteobacteria</taxon>
        <taxon>Hyphomicrobiales</taxon>
        <taxon>Rhizobiaceae</taxon>
        <taxon>Rhizobium/Agrobacterium group</taxon>
        <taxon>Rhizobium</taxon>
    </lineage>
</organism>
<evidence type="ECO:0000256" key="1">
    <source>
        <dbReference type="ARBA" id="ARBA00006484"/>
    </source>
</evidence>
<dbReference type="PANTHER" id="PTHR43477:SF1">
    <property type="entry name" value="DIHYDROANTICAPSIN 7-DEHYDROGENASE"/>
    <property type="match status" value="1"/>
</dbReference>